<proteinExistence type="predicted"/>
<feature type="signal peptide" evidence="1">
    <location>
        <begin position="1"/>
        <end position="27"/>
    </location>
</feature>
<reference evidence="3" key="1">
    <citation type="journal article" date="2019" name="Int. J. Syst. Evol. Microbiol.">
        <title>The Global Catalogue of Microorganisms (GCM) 10K type strain sequencing project: providing services to taxonomists for standard genome sequencing and annotation.</title>
        <authorList>
            <consortium name="The Broad Institute Genomics Platform"/>
            <consortium name="The Broad Institute Genome Sequencing Center for Infectious Disease"/>
            <person name="Wu L."/>
            <person name="Ma J."/>
        </authorList>
    </citation>
    <scope>NUCLEOTIDE SEQUENCE [LARGE SCALE GENOMIC DNA]</scope>
    <source>
        <strain evidence="3">CCM 2050</strain>
    </source>
</reference>
<dbReference type="InterPro" id="IPR050767">
    <property type="entry name" value="Sel1_AlgK"/>
</dbReference>
<comment type="caution">
    <text evidence="2">The sequence shown here is derived from an EMBL/GenBank/DDBJ whole genome shotgun (WGS) entry which is preliminary data.</text>
</comment>
<dbReference type="InterPro" id="IPR006597">
    <property type="entry name" value="Sel1-like"/>
</dbReference>
<accession>A0ABW1W8B0</accession>
<keyword evidence="1" id="KW-0732">Signal</keyword>
<organism evidence="2 3">
    <name type="scientific">Psychrobacter glacincola</name>
    <dbReference type="NCBI Taxonomy" id="56810"/>
    <lineage>
        <taxon>Bacteria</taxon>
        <taxon>Pseudomonadati</taxon>
        <taxon>Pseudomonadota</taxon>
        <taxon>Gammaproteobacteria</taxon>
        <taxon>Moraxellales</taxon>
        <taxon>Moraxellaceae</taxon>
        <taxon>Psychrobacter</taxon>
    </lineage>
</organism>
<name>A0ABW1W8B0_9GAMM</name>
<dbReference type="Pfam" id="PF08238">
    <property type="entry name" value="Sel1"/>
    <property type="match status" value="2"/>
</dbReference>
<dbReference type="Proteomes" id="UP001596264">
    <property type="component" value="Unassembled WGS sequence"/>
</dbReference>
<evidence type="ECO:0000256" key="1">
    <source>
        <dbReference type="SAM" id="SignalP"/>
    </source>
</evidence>
<evidence type="ECO:0000313" key="2">
    <source>
        <dbReference type="EMBL" id="MFC6382205.1"/>
    </source>
</evidence>
<sequence>MTLLITSLIRKTTLFLAAATLSVSAMASDFNQVQREANQGNAIAQAMFGVMYDLSKGVPQDYTKAAVWYEKAANQGLAKSQYNLGVMYANGEGVRQNTATAKEWFGKACDNGNQGGCDTYRKLNQR</sequence>
<dbReference type="SMART" id="SM00671">
    <property type="entry name" value="SEL1"/>
    <property type="match status" value="2"/>
</dbReference>
<feature type="chain" id="PRO_5047226021" evidence="1">
    <location>
        <begin position="28"/>
        <end position="126"/>
    </location>
</feature>
<dbReference type="SUPFAM" id="SSF81901">
    <property type="entry name" value="HCP-like"/>
    <property type="match status" value="1"/>
</dbReference>
<dbReference type="InterPro" id="IPR011990">
    <property type="entry name" value="TPR-like_helical_dom_sf"/>
</dbReference>
<protein>
    <submittedName>
        <fullName evidence="2">Tetratricopeptide repeat protein</fullName>
    </submittedName>
</protein>
<dbReference type="EMBL" id="JBHSTZ010000058">
    <property type="protein sequence ID" value="MFC6382205.1"/>
    <property type="molecule type" value="Genomic_DNA"/>
</dbReference>
<evidence type="ECO:0000313" key="3">
    <source>
        <dbReference type="Proteomes" id="UP001596264"/>
    </source>
</evidence>
<dbReference type="Gene3D" id="1.25.40.10">
    <property type="entry name" value="Tetratricopeptide repeat domain"/>
    <property type="match status" value="1"/>
</dbReference>
<dbReference type="PANTHER" id="PTHR11102:SF160">
    <property type="entry name" value="ERAD-ASSOCIATED E3 UBIQUITIN-PROTEIN LIGASE COMPONENT HRD3"/>
    <property type="match status" value="1"/>
</dbReference>
<dbReference type="RefSeq" id="WP_227691970.1">
    <property type="nucleotide sequence ID" value="NZ_CAJGZK010000037.1"/>
</dbReference>
<keyword evidence="3" id="KW-1185">Reference proteome</keyword>
<gene>
    <name evidence="2" type="ORF">ACFP58_12215</name>
</gene>
<dbReference type="PANTHER" id="PTHR11102">
    <property type="entry name" value="SEL-1-LIKE PROTEIN"/>
    <property type="match status" value="1"/>
</dbReference>